<dbReference type="AlphaFoldDB" id="A0A016WR53"/>
<dbReference type="EMBL" id="JARK01000141">
    <property type="protein sequence ID" value="EYC42130.1"/>
    <property type="molecule type" value="Genomic_DNA"/>
</dbReference>
<evidence type="ECO:0000313" key="2">
    <source>
        <dbReference type="Proteomes" id="UP000024635"/>
    </source>
</evidence>
<gene>
    <name evidence="1" type="primary">Acey_s0541.g3178</name>
    <name evidence="1" type="ORF">Y032_0541g3178</name>
</gene>
<proteinExistence type="predicted"/>
<accession>A0A016WR53</accession>
<sequence length="95" mass="10939">MFLGKLFFKLCHIHVQLVGEPQWKCFYLTLSKGRKIDKIDNSIFSWNVVVVFEFGTLKNPRGLHRPLGKNCEKSIKSIDQSFVQSGCHICVQRIG</sequence>
<reference evidence="2" key="1">
    <citation type="journal article" date="2015" name="Nat. Genet.">
        <title>The genome and transcriptome of the zoonotic hookworm Ancylostoma ceylanicum identify infection-specific gene families.</title>
        <authorList>
            <person name="Schwarz E.M."/>
            <person name="Hu Y."/>
            <person name="Antoshechkin I."/>
            <person name="Miller M.M."/>
            <person name="Sternberg P.W."/>
            <person name="Aroian R.V."/>
        </authorList>
    </citation>
    <scope>NUCLEOTIDE SEQUENCE</scope>
    <source>
        <strain evidence="2">HY135</strain>
    </source>
</reference>
<evidence type="ECO:0000313" key="1">
    <source>
        <dbReference type="EMBL" id="EYC42130.1"/>
    </source>
</evidence>
<name>A0A016WR53_9BILA</name>
<organism evidence="1 2">
    <name type="scientific">Ancylostoma ceylanicum</name>
    <dbReference type="NCBI Taxonomy" id="53326"/>
    <lineage>
        <taxon>Eukaryota</taxon>
        <taxon>Metazoa</taxon>
        <taxon>Ecdysozoa</taxon>
        <taxon>Nematoda</taxon>
        <taxon>Chromadorea</taxon>
        <taxon>Rhabditida</taxon>
        <taxon>Rhabditina</taxon>
        <taxon>Rhabditomorpha</taxon>
        <taxon>Strongyloidea</taxon>
        <taxon>Ancylostomatidae</taxon>
        <taxon>Ancylostomatinae</taxon>
        <taxon>Ancylostoma</taxon>
    </lineage>
</organism>
<keyword evidence="2" id="KW-1185">Reference proteome</keyword>
<dbReference type="Proteomes" id="UP000024635">
    <property type="component" value="Unassembled WGS sequence"/>
</dbReference>
<protein>
    <submittedName>
        <fullName evidence="1">Uncharacterized protein</fullName>
    </submittedName>
</protein>
<comment type="caution">
    <text evidence="1">The sequence shown here is derived from an EMBL/GenBank/DDBJ whole genome shotgun (WGS) entry which is preliminary data.</text>
</comment>